<accession>A0A1R3L4F5</accession>
<protein>
    <submittedName>
        <fullName evidence="2">Sodium proton exchanger</fullName>
    </submittedName>
</protein>
<comment type="caution">
    <text evidence="2">The sequence shown here is derived from an EMBL/GenBank/DDBJ whole genome shotgun (WGS) entry which is preliminary data.</text>
</comment>
<dbReference type="AlphaFoldDB" id="A0A1R3L4F5"/>
<sequence length="32" mass="3423">MPHPMVPSTSKAISSDPLVPNEYVKSLQSQGP</sequence>
<evidence type="ECO:0000313" key="2">
    <source>
        <dbReference type="EMBL" id="OMP14188.1"/>
    </source>
</evidence>
<dbReference type="Proteomes" id="UP000187203">
    <property type="component" value="Unassembled WGS sequence"/>
</dbReference>
<gene>
    <name evidence="2" type="ORF">COLO4_00202</name>
</gene>
<organism evidence="2 3">
    <name type="scientific">Corchorus olitorius</name>
    <dbReference type="NCBI Taxonomy" id="93759"/>
    <lineage>
        <taxon>Eukaryota</taxon>
        <taxon>Viridiplantae</taxon>
        <taxon>Streptophyta</taxon>
        <taxon>Embryophyta</taxon>
        <taxon>Tracheophyta</taxon>
        <taxon>Spermatophyta</taxon>
        <taxon>Magnoliopsida</taxon>
        <taxon>eudicotyledons</taxon>
        <taxon>Gunneridae</taxon>
        <taxon>Pentapetalae</taxon>
        <taxon>rosids</taxon>
        <taxon>malvids</taxon>
        <taxon>Malvales</taxon>
        <taxon>Malvaceae</taxon>
        <taxon>Grewioideae</taxon>
        <taxon>Apeibeae</taxon>
        <taxon>Corchorus</taxon>
    </lineage>
</organism>
<proteinExistence type="predicted"/>
<evidence type="ECO:0000256" key="1">
    <source>
        <dbReference type="SAM" id="MobiDB-lite"/>
    </source>
</evidence>
<evidence type="ECO:0000313" key="3">
    <source>
        <dbReference type="Proteomes" id="UP000187203"/>
    </source>
</evidence>
<feature type="region of interest" description="Disordered" evidence="1">
    <location>
        <begin position="1"/>
        <end position="32"/>
    </location>
</feature>
<keyword evidence="3" id="KW-1185">Reference proteome</keyword>
<dbReference type="EMBL" id="AWUE01001404">
    <property type="protein sequence ID" value="OMP14188.1"/>
    <property type="molecule type" value="Genomic_DNA"/>
</dbReference>
<name>A0A1R3L4F5_9ROSI</name>
<reference evidence="3" key="1">
    <citation type="submission" date="2013-09" db="EMBL/GenBank/DDBJ databases">
        <title>Corchorus olitorius genome sequencing.</title>
        <authorList>
            <person name="Alam M."/>
            <person name="Haque M.S."/>
            <person name="Islam M.S."/>
            <person name="Emdad E.M."/>
            <person name="Islam M.M."/>
            <person name="Ahmed B."/>
            <person name="Halim A."/>
            <person name="Hossen Q.M.M."/>
            <person name="Hossain M.Z."/>
            <person name="Ahmed R."/>
            <person name="Khan M.M."/>
            <person name="Islam R."/>
            <person name="Rashid M.M."/>
            <person name="Khan S.A."/>
            <person name="Rahman M.S."/>
            <person name="Alam M."/>
            <person name="Yahiya A.S."/>
            <person name="Khan M.S."/>
            <person name="Azam M.S."/>
            <person name="Haque T."/>
            <person name="Lashkar M.Z.H."/>
            <person name="Akhand A.I."/>
            <person name="Morshed G."/>
            <person name="Roy S."/>
            <person name="Uddin K.S."/>
            <person name="Rabeya T."/>
            <person name="Hossain A.S."/>
            <person name="Chowdhury A."/>
            <person name="Snigdha A.R."/>
            <person name="Mortoza M.S."/>
            <person name="Matin S.A."/>
            <person name="Hoque S.M.E."/>
            <person name="Islam M.K."/>
            <person name="Roy D.K."/>
            <person name="Haider R."/>
            <person name="Moosa M.M."/>
            <person name="Elias S.M."/>
            <person name="Hasan A.M."/>
            <person name="Jahan S."/>
            <person name="Shafiuddin M."/>
            <person name="Mahmood N."/>
            <person name="Shommy N.S."/>
        </authorList>
    </citation>
    <scope>NUCLEOTIDE SEQUENCE [LARGE SCALE GENOMIC DNA]</scope>
    <source>
        <strain evidence="3">cv. O-4</strain>
    </source>
</reference>